<dbReference type="RefSeq" id="XP_005756520.1">
    <property type="nucleotide sequence ID" value="XM_005756463.1"/>
</dbReference>
<organism evidence="1 2">
    <name type="scientific">Emiliania huxleyi (strain CCMP1516)</name>
    <dbReference type="NCBI Taxonomy" id="280463"/>
    <lineage>
        <taxon>Eukaryota</taxon>
        <taxon>Haptista</taxon>
        <taxon>Haptophyta</taxon>
        <taxon>Prymnesiophyceae</taxon>
        <taxon>Isochrysidales</taxon>
        <taxon>Noelaerhabdaceae</taxon>
        <taxon>Emiliania</taxon>
    </lineage>
</organism>
<protein>
    <recommendedName>
        <fullName evidence="3">Aspartyl/asparaginy/proline hydroxylase domain-containing protein</fullName>
    </recommendedName>
</protein>
<keyword evidence="2" id="KW-1185">Reference proteome</keyword>
<dbReference type="EnsemblProtists" id="EOD04091">
    <property type="protein sequence ID" value="EOD04091"/>
    <property type="gene ID" value="EMIHUDRAFT_221524"/>
</dbReference>
<proteinExistence type="predicted"/>
<name>A0A0D3HYK6_EMIH1</name>
<dbReference type="AlphaFoldDB" id="A0A0D3HYK6"/>
<dbReference type="KEGG" id="ehx:EMIHUDRAFT_221524"/>
<dbReference type="PaxDb" id="2903-EOD04091"/>
<accession>A0A0D3HYK6</accession>
<dbReference type="HOGENOM" id="CLU_981549_0_0_1"/>
<reference evidence="1" key="2">
    <citation type="submission" date="2024-10" db="UniProtKB">
        <authorList>
            <consortium name="EnsemblProtists"/>
        </authorList>
    </citation>
    <scope>IDENTIFICATION</scope>
</reference>
<evidence type="ECO:0008006" key="3">
    <source>
        <dbReference type="Google" id="ProtNLM"/>
    </source>
</evidence>
<sequence>MAPARSKAVSLEDRRAASASTVRPIDGGAFAAPILAPEAMEVARRMYNELRPAETPLLQTSSGQFQKLRSGDSDFCTATPRWQSDIAWISPLGEASFRFFQALFDRLQIAQQFAFLCEVCLFSAFFVRRRAAHKTNFHRDFPGNAKTVFTFMAPLHDMSRLSDCQLLCQDHRGRIRQYRYQLGQAIVFGGEFVHSTETGVAPQPLAFLCFTFGDRRMLAHQWLMAEKTCRAQSFTYQNLTGRVVELRPMGTEGFAWVDAALPLAPRSACSAPKPRVDSGEFREM</sequence>
<dbReference type="GeneID" id="17250171"/>
<evidence type="ECO:0000313" key="2">
    <source>
        <dbReference type="Proteomes" id="UP000013827"/>
    </source>
</evidence>
<evidence type="ECO:0000313" key="1">
    <source>
        <dbReference type="EnsemblProtists" id="EOD04091"/>
    </source>
</evidence>
<dbReference type="Proteomes" id="UP000013827">
    <property type="component" value="Unassembled WGS sequence"/>
</dbReference>
<reference evidence="2" key="1">
    <citation type="journal article" date="2013" name="Nature">
        <title>Pan genome of the phytoplankton Emiliania underpins its global distribution.</title>
        <authorList>
            <person name="Read B.A."/>
            <person name="Kegel J."/>
            <person name="Klute M.J."/>
            <person name="Kuo A."/>
            <person name="Lefebvre S.C."/>
            <person name="Maumus F."/>
            <person name="Mayer C."/>
            <person name="Miller J."/>
            <person name="Monier A."/>
            <person name="Salamov A."/>
            <person name="Young J."/>
            <person name="Aguilar M."/>
            <person name="Claverie J.M."/>
            <person name="Frickenhaus S."/>
            <person name="Gonzalez K."/>
            <person name="Herman E.K."/>
            <person name="Lin Y.C."/>
            <person name="Napier J."/>
            <person name="Ogata H."/>
            <person name="Sarno A.F."/>
            <person name="Shmutz J."/>
            <person name="Schroeder D."/>
            <person name="de Vargas C."/>
            <person name="Verret F."/>
            <person name="von Dassow P."/>
            <person name="Valentin K."/>
            <person name="Van de Peer Y."/>
            <person name="Wheeler G."/>
            <person name="Dacks J.B."/>
            <person name="Delwiche C.F."/>
            <person name="Dyhrman S.T."/>
            <person name="Glockner G."/>
            <person name="John U."/>
            <person name="Richards T."/>
            <person name="Worden A.Z."/>
            <person name="Zhang X."/>
            <person name="Grigoriev I.V."/>
            <person name="Allen A.E."/>
            <person name="Bidle K."/>
            <person name="Borodovsky M."/>
            <person name="Bowler C."/>
            <person name="Brownlee C."/>
            <person name="Cock J.M."/>
            <person name="Elias M."/>
            <person name="Gladyshev V.N."/>
            <person name="Groth M."/>
            <person name="Guda C."/>
            <person name="Hadaegh A."/>
            <person name="Iglesias-Rodriguez M.D."/>
            <person name="Jenkins J."/>
            <person name="Jones B.M."/>
            <person name="Lawson T."/>
            <person name="Leese F."/>
            <person name="Lindquist E."/>
            <person name="Lobanov A."/>
            <person name="Lomsadze A."/>
            <person name="Malik S.B."/>
            <person name="Marsh M.E."/>
            <person name="Mackinder L."/>
            <person name="Mock T."/>
            <person name="Mueller-Roeber B."/>
            <person name="Pagarete A."/>
            <person name="Parker M."/>
            <person name="Probert I."/>
            <person name="Quesneville H."/>
            <person name="Raines C."/>
            <person name="Rensing S.A."/>
            <person name="Riano-Pachon D.M."/>
            <person name="Richier S."/>
            <person name="Rokitta S."/>
            <person name="Shiraiwa Y."/>
            <person name="Soanes D.M."/>
            <person name="van der Giezen M."/>
            <person name="Wahlund T.M."/>
            <person name="Williams B."/>
            <person name="Wilson W."/>
            <person name="Wolfe G."/>
            <person name="Wurch L.L."/>
        </authorList>
    </citation>
    <scope>NUCLEOTIDE SEQUENCE</scope>
</reference>